<protein>
    <recommendedName>
        <fullName evidence="4 8">Beta-galactosidase</fullName>
        <ecNumber evidence="3 8">3.2.1.23</ecNumber>
    </recommendedName>
    <alternativeName>
        <fullName evidence="7 8">Lactase</fullName>
    </alternativeName>
</protein>
<dbReference type="PROSITE" id="PS00719">
    <property type="entry name" value="GLYCOSYL_HYDROL_F2_1"/>
    <property type="match status" value="1"/>
</dbReference>
<reference evidence="10 11" key="1">
    <citation type="submission" date="2017-05" db="EMBL/GenBank/DDBJ databases">
        <title>Butyricicoccus porcorum sp. nov. a butyrate-producing bacterium from the swine intestinal tract.</title>
        <authorList>
            <person name="Trachsel J."/>
            <person name="Humphrey S."/>
            <person name="Allen H.K."/>
        </authorList>
    </citation>
    <scope>NUCLEOTIDE SEQUENCE [LARGE SCALE GENOMIC DNA]</scope>
    <source>
        <strain evidence="10">BB10</strain>
    </source>
</reference>
<dbReference type="Pfam" id="PF02836">
    <property type="entry name" value="Glyco_hydro_2_C"/>
    <property type="match status" value="1"/>
</dbReference>
<dbReference type="SUPFAM" id="SSF49785">
    <property type="entry name" value="Galactose-binding domain-like"/>
    <property type="match status" value="1"/>
</dbReference>
<dbReference type="InterPro" id="IPR032312">
    <property type="entry name" value="LacZ_4"/>
</dbReference>
<evidence type="ECO:0000256" key="3">
    <source>
        <dbReference type="ARBA" id="ARBA00012756"/>
    </source>
</evidence>
<dbReference type="PROSITE" id="PS00608">
    <property type="entry name" value="GLYCOSYL_HYDROL_F2_2"/>
    <property type="match status" value="1"/>
</dbReference>
<evidence type="ECO:0000256" key="7">
    <source>
        <dbReference type="ARBA" id="ARBA00032230"/>
    </source>
</evidence>
<dbReference type="SUPFAM" id="SSF49303">
    <property type="entry name" value="beta-Galactosidase/glucuronidase domain"/>
    <property type="match status" value="2"/>
</dbReference>
<gene>
    <name evidence="10" type="ORF">CBW42_08345</name>
</gene>
<dbReference type="InterPro" id="IPR006103">
    <property type="entry name" value="Glyco_hydro_2_cat"/>
</dbReference>
<evidence type="ECO:0000256" key="2">
    <source>
        <dbReference type="ARBA" id="ARBA00007401"/>
    </source>
</evidence>
<comment type="catalytic activity">
    <reaction evidence="1 8">
        <text>Hydrolysis of terminal non-reducing beta-D-galactose residues in beta-D-galactosides.</text>
        <dbReference type="EC" id="3.2.1.23"/>
    </reaction>
</comment>
<proteinExistence type="inferred from homology"/>
<dbReference type="Pfam" id="PF02929">
    <property type="entry name" value="Bgal_small_N"/>
    <property type="match status" value="1"/>
</dbReference>
<accession>A0A252F3K6</accession>
<dbReference type="Pfam" id="PF16353">
    <property type="entry name" value="LacZ_4"/>
    <property type="match status" value="1"/>
</dbReference>
<dbReference type="RefSeq" id="WP_087019884.1">
    <property type="nucleotide sequence ID" value="NZ_NHOC01000006.1"/>
</dbReference>
<comment type="caution">
    <text evidence="10">The sequence shown here is derived from an EMBL/GenBank/DDBJ whole genome shotgun (WGS) entry which is preliminary data.</text>
</comment>
<dbReference type="SMART" id="SM01038">
    <property type="entry name" value="Bgal_small_N"/>
    <property type="match status" value="1"/>
</dbReference>
<dbReference type="Pfam" id="PF02837">
    <property type="entry name" value="Glyco_hydro_2_N"/>
    <property type="match status" value="1"/>
</dbReference>
<dbReference type="GO" id="GO:0009341">
    <property type="term" value="C:beta-galactosidase complex"/>
    <property type="evidence" value="ECO:0007669"/>
    <property type="project" value="InterPro"/>
</dbReference>
<feature type="domain" description="Beta galactosidase small chain/" evidence="9">
    <location>
        <begin position="750"/>
        <end position="1018"/>
    </location>
</feature>
<dbReference type="Pfam" id="PF00703">
    <property type="entry name" value="Glyco_hydro_2"/>
    <property type="match status" value="1"/>
</dbReference>
<dbReference type="InterPro" id="IPR006102">
    <property type="entry name" value="Ig-like_GH2"/>
</dbReference>
<evidence type="ECO:0000313" key="11">
    <source>
        <dbReference type="Proteomes" id="UP000194903"/>
    </source>
</evidence>
<dbReference type="OrthoDB" id="9762066at2"/>
<sequence>MIVPRYYENLDILHDRTMPNRSYYIPASRRMDDLVEHRTHSDRMQLLNGDWEFRYYDSIYDLQDAFYETEYVPEGYDKIPVPSVWQMHGYDAHQYTNIRYPFPLDPPYVPQENPCGAYVHHFTYQKNAEAPRAYLNFEGVDSCFYVWLNGTYVGYSQVAHSTSEFDVTEYLNEGDNKLAVLVLKWCDGSYLEDQDKFRMSGIFRDVYLLRRPEQCIFDYYVHTAMQAEHAEVRVEFSYLGQFVPTKVIIYNKNGVLVGEGSAEASHSDGGYTHAACIKISEPVLWNPEAPYLYTMVLETANEVITDRVGIREICVQGTVIYVNGKQIKFRGVNRHDSDPVTGFTIGIDQMKRDLFLMKQHNFNAIRTSHYPNAPQFYQLCDQYGFFVIDEADLESHGASQLYCENNADWDKHVACWNEPFADNPDWMEPTLDRIQRCVMRDKNRPCVVIWSMGNESAYGCTFENALAWTKAFDPSRLTHYEGSYYYNRDKKYDFSNIDMYSMMYRTIETAMEDMQDVPDKPYLLVEYSHAMGNGPGDLEDYFGMIQSVDQVCGGFVWEWCDHAIYKGQAENGKAMYWYGGDHGEYPHDGNFCLDGLVFPDRTPGTGVIEYKNVYRPARITAYDQKTGTAVLRSYMDFVNLRDYCTAGYEVTCDGLTVSSGAIDLPSVDPRQQTEVSIPVTVPAGGRCFLKVSYYLKEETEILPAGYVLGFDELPLENEDSRNQTNVRLWYAEEKHTDAAPVVEETDRYLTITAESYTYVYNKLKGVFESMELGGAAVITKPMEINIWRAPTDNDKKIKLEWMDAQYDRSTSRSYQTEYQIVGNKVKIHSVMSVQAVSVQRFMDIDATWTISEQGAITVCMDVVRDMQFPELPRFGLRLFLPKEMQQVRYCGIGPEESYCDKRIAGSYGVYSAAVSDLHEDYIRPQENGSHCDCDYVALTGDSMTFTAVGAKPIAFNASVYTQEELTAKNHNYELVPCGSTVLCLDYAQAGIGSQSCGPKLMEQYQLDEETFRFELKMIPTIASV</sequence>
<dbReference type="EMBL" id="NHOC01000006">
    <property type="protein sequence ID" value="OUM20312.1"/>
    <property type="molecule type" value="Genomic_DNA"/>
</dbReference>
<keyword evidence="11" id="KW-1185">Reference proteome</keyword>
<dbReference type="InterPro" id="IPR014718">
    <property type="entry name" value="GH-type_carb-bd"/>
</dbReference>
<dbReference type="InterPro" id="IPR023232">
    <property type="entry name" value="Glyco_hydro_2_AS"/>
</dbReference>
<name>A0A252F3K6_9FIRM</name>
<keyword evidence="6 8" id="KW-0326">Glycosidase</keyword>
<dbReference type="Gene3D" id="2.70.98.10">
    <property type="match status" value="1"/>
</dbReference>
<dbReference type="InterPro" id="IPR050347">
    <property type="entry name" value="Bact_Beta-galactosidase"/>
</dbReference>
<keyword evidence="5 8" id="KW-0378">Hydrolase</keyword>
<dbReference type="InterPro" id="IPR017853">
    <property type="entry name" value="GH"/>
</dbReference>
<dbReference type="PRINTS" id="PR00132">
    <property type="entry name" value="GLHYDRLASE2"/>
</dbReference>
<dbReference type="Gene3D" id="2.60.120.260">
    <property type="entry name" value="Galactose-binding domain-like"/>
    <property type="match status" value="1"/>
</dbReference>
<dbReference type="SUPFAM" id="SSF51445">
    <property type="entry name" value="(Trans)glycosidases"/>
    <property type="match status" value="1"/>
</dbReference>
<dbReference type="EC" id="3.2.1.23" evidence="3 8"/>
<dbReference type="InterPro" id="IPR023230">
    <property type="entry name" value="Glyco_hydro_2_CS"/>
</dbReference>
<dbReference type="InterPro" id="IPR006101">
    <property type="entry name" value="Glyco_hydro_2"/>
</dbReference>
<dbReference type="Gene3D" id="2.60.40.10">
    <property type="entry name" value="Immunoglobulins"/>
    <property type="match status" value="2"/>
</dbReference>
<dbReference type="GO" id="GO:0030246">
    <property type="term" value="F:carbohydrate binding"/>
    <property type="evidence" value="ECO:0007669"/>
    <property type="project" value="InterPro"/>
</dbReference>
<comment type="similarity">
    <text evidence="2 8">Belongs to the glycosyl hydrolase 2 family.</text>
</comment>
<evidence type="ECO:0000259" key="9">
    <source>
        <dbReference type="SMART" id="SM01038"/>
    </source>
</evidence>
<dbReference type="GO" id="GO:0004565">
    <property type="term" value="F:beta-galactosidase activity"/>
    <property type="evidence" value="ECO:0007669"/>
    <property type="project" value="UniProtKB-EC"/>
</dbReference>
<dbReference type="PANTHER" id="PTHR46323:SF2">
    <property type="entry name" value="BETA-GALACTOSIDASE"/>
    <property type="match status" value="1"/>
</dbReference>
<evidence type="ECO:0000256" key="4">
    <source>
        <dbReference type="ARBA" id="ARBA00013303"/>
    </source>
</evidence>
<evidence type="ECO:0000256" key="5">
    <source>
        <dbReference type="ARBA" id="ARBA00022801"/>
    </source>
</evidence>
<dbReference type="InterPro" id="IPR006104">
    <property type="entry name" value="Glyco_hydro_2_N"/>
</dbReference>
<dbReference type="GO" id="GO:0005990">
    <property type="term" value="P:lactose catabolic process"/>
    <property type="evidence" value="ECO:0007669"/>
    <property type="project" value="TreeGrafter"/>
</dbReference>
<evidence type="ECO:0000256" key="6">
    <source>
        <dbReference type="ARBA" id="ARBA00023295"/>
    </source>
</evidence>
<evidence type="ECO:0000256" key="8">
    <source>
        <dbReference type="RuleBase" id="RU361154"/>
    </source>
</evidence>
<dbReference type="InterPro" id="IPR036156">
    <property type="entry name" value="Beta-gal/glucu_dom_sf"/>
</dbReference>
<dbReference type="InterPro" id="IPR008979">
    <property type="entry name" value="Galactose-bd-like_sf"/>
</dbReference>
<dbReference type="Proteomes" id="UP000194903">
    <property type="component" value="Unassembled WGS sequence"/>
</dbReference>
<dbReference type="InterPro" id="IPR011013">
    <property type="entry name" value="Gal_mutarotase_sf_dom"/>
</dbReference>
<dbReference type="Gene3D" id="3.20.20.80">
    <property type="entry name" value="Glycosidases"/>
    <property type="match status" value="1"/>
</dbReference>
<dbReference type="SUPFAM" id="SSF74650">
    <property type="entry name" value="Galactose mutarotase-like"/>
    <property type="match status" value="1"/>
</dbReference>
<dbReference type="InterPro" id="IPR013783">
    <property type="entry name" value="Ig-like_fold"/>
</dbReference>
<organism evidence="10 11">
    <name type="scientific">Butyricicoccus porcorum</name>
    <dbReference type="NCBI Taxonomy" id="1945634"/>
    <lineage>
        <taxon>Bacteria</taxon>
        <taxon>Bacillati</taxon>
        <taxon>Bacillota</taxon>
        <taxon>Clostridia</taxon>
        <taxon>Eubacteriales</taxon>
        <taxon>Butyricicoccaceae</taxon>
        <taxon>Butyricicoccus</taxon>
    </lineage>
</organism>
<dbReference type="PANTHER" id="PTHR46323">
    <property type="entry name" value="BETA-GALACTOSIDASE"/>
    <property type="match status" value="1"/>
</dbReference>
<dbReference type="AlphaFoldDB" id="A0A252F3K6"/>
<dbReference type="InterPro" id="IPR004199">
    <property type="entry name" value="B-gal_small/dom_5"/>
</dbReference>
<evidence type="ECO:0000313" key="10">
    <source>
        <dbReference type="EMBL" id="OUM20312.1"/>
    </source>
</evidence>
<evidence type="ECO:0000256" key="1">
    <source>
        <dbReference type="ARBA" id="ARBA00001412"/>
    </source>
</evidence>